<gene>
    <name evidence="2" type="ORF">FHS54_003127</name>
</gene>
<proteinExistence type="predicted"/>
<protein>
    <submittedName>
        <fullName evidence="2">Uncharacterized protein</fullName>
    </submittedName>
</protein>
<evidence type="ECO:0000313" key="3">
    <source>
        <dbReference type="Proteomes" id="UP000576821"/>
    </source>
</evidence>
<dbReference type="Proteomes" id="UP000576821">
    <property type="component" value="Unassembled WGS sequence"/>
</dbReference>
<dbReference type="AlphaFoldDB" id="A0A846M754"/>
<comment type="caution">
    <text evidence="2">The sequence shown here is derived from an EMBL/GenBank/DDBJ whole genome shotgun (WGS) entry which is preliminary data.</text>
</comment>
<accession>A0A846M754</accession>
<feature type="region of interest" description="Disordered" evidence="1">
    <location>
        <begin position="22"/>
        <end position="83"/>
    </location>
</feature>
<reference evidence="2 3" key="1">
    <citation type="submission" date="2020-03" db="EMBL/GenBank/DDBJ databases">
        <title>Genomic Encyclopedia of Type Strains, Phase IV (KMG-IV): sequencing the most valuable type-strain genomes for metagenomic binning, comparative biology and taxonomic classification.</title>
        <authorList>
            <person name="Goeker M."/>
        </authorList>
    </citation>
    <scope>NUCLEOTIDE SEQUENCE [LARGE SCALE GENOMIC DNA]</scope>
    <source>
        <strain evidence="2 3">DSM 21299</strain>
    </source>
</reference>
<evidence type="ECO:0000256" key="1">
    <source>
        <dbReference type="SAM" id="MobiDB-lite"/>
    </source>
</evidence>
<feature type="compositionally biased region" description="Basic and acidic residues" evidence="1">
    <location>
        <begin position="33"/>
        <end position="55"/>
    </location>
</feature>
<organism evidence="2 3">
    <name type="scientific">Sphingobium vermicomposti</name>
    <dbReference type="NCBI Taxonomy" id="529005"/>
    <lineage>
        <taxon>Bacteria</taxon>
        <taxon>Pseudomonadati</taxon>
        <taxon>Pseudomonadota</taxon>
        <taxon>Alphaproteobacteria</taxon>
        <taxon>Sphingomonadales</taxon>
        <taxon>Sphingomonadaceae</taxon>
        <taxon>Sphingobium</taxon>
    </lineage>
</organism>
<dbReference type="EMBL" id="JAASQR010000004">
    <property type="protein sequence ID" value="NIJ18127.1"/>
    <property type="molecule type" value="Genomic_DNA"/>
</dbReference>
<keyword evidence="3" id="KW-1185">Reference proteome</keyword>
<name>A0A846M754_9SPHN</name>
<dbReference type="RefSeq" id="WP_167305006.1">
    <property type="nucleotide sequence ID" value="NZ_JAASQR010000004.1"/>
</dbReference>
<evidence type="ECO:0000313" key="2">
    <source>
        <dbReference type="EMBL" id="NIJ18127.1"/>
    </source>
</evidence>
<sequence length="83" mass="8936">MIRKLALLAGAGFLVKKLLNKGQANAPSSPGHRPTDLMGNRHPDGSRRADEHYRPDPTGPVAAEDREGLRPVTMPAPHDPPGR</sequence>